<accession>A0A1I1L2V2</accession>
<dbReference type="Proteomes" id="UP000198832">
    <property type="component" value="Unassembled WGS sequence"/>
</dbReference>
<evidence type="ECO:0000256" key="1">
    <source>
        <dbReference type="ARBA" id="ARBA00022723"/>
    </source>
</evidence>
<dbReference type="PANTHER" id="PTHR43462">
    <property type="entry name" value="ALANYL-TRNA EDITING PROTEIN"/>
    <property type="match status" value="1"/>
</dbReference>
<proteinExistence type="predicted"/>
<keyword evidence="3" id="KW-0436">Ligase</keyword>
<evidence type="ECO:0000313" key="3">
    <source>
        <dbReference type="EMBL" id="SFC63940.1"/>
    </source>
</evidence>
<dbReference type="EMBL" id="FOLB01000009">
    <property type="protein sequence ID" value="SFC63940.1"/>
    <property type="molecule type" value="Genomic_DNA"/>
</dbReference>
<keyword evidence="3" id="KW-0030">Aminoacyl-tRNA synthetase</keyword>
<dbReference type="InterPro" id="IPR051335">
    <property type="entry name" value="Alanyl-tRNA_Editing_Enzymes"/>
</dbReference>
<dbReference type="STRING" id="574651.SAMN04487968_1092"/>
<dbReference type="PANTHER" id="PTHR43462:SF1">
    <property type="entry name" value="ALANYL-TRNA EDITING PROTEIN AARSD1"/>
    <property type="match status" value="1"/>
</dbReference>
<keyword evidence="2" id="KW-0862">Zinc</keyword>
<keyword evidence="1" id="KW-0479">Metal-binding</keyword>
<dbReference type="InterPro" id="IPR018163">
    <property type="entry name" value="Thr/Ala-tRNA-synth_IIc_edit"/>
</dbReference>
<dbReference type="AlphaFoldDB" id="A0A1I1L2V2"/>
<dbReference type="GO" id="GO:0004812">
    <property type="term" value="F:aminoacyl-tRNA ligase activity"/>
    <property type="evidence" value="ECO:0007669"/>
    <property type="project" value="UniProtKB-KW"/>
</dbReference>
<reference evidence="3 4" key="1">
    <citation type="submission" date="2016-10" db="EMBL/GenBank/DDBJ databases">
        <authorList>
            <person name="de Groot N.N."/>
        </authorList>
    </citation>
    <scope>NUCLEOTIDE SEQUENCE [LARGE SCALE GENOMIC DNA]</scope>
    <source>
        <strain evidence="3 4">CGMCC 1.7056</strain>
    </source>
</reference>
<dbReference type="SUPFAM" id="SSF55186">
    <property type="entry name" value="ThrRS/AlaRS common domain"/>
    <property type="match status" value="1"/>
</dbReference>
<gene>
    <name evidence="3" type="ORF">SAMN04487968_1092</name>
</gene>
<dbReference type="Gene3D" id="3.30.980.10">
    <property type="entry name" value="Threonyl-trna Synthetase, Chain A, domain 2"/>
    <property type="match status" value="1"/>
</dbReference>
<sequence length="289" mass="30342">MTLPAIDTIITYPDGATSSTGTVLHVEPITDERSAVILDTTAFHPVDTAWPDQPADRGTLTTSSGRLPIVDAVTGGIHDGILHLGADLPVRLGTNGWTFVVAHIVAGPPPVTGEAARVDVDRGYRAALSAAHTACHLAALALDAALASAWTKAAPTDALGNPAFDALAIQRSRIQPHRSTDTYRIGKSLRRKGFTPAALADPSAVAERVNDQLAGWLAAGGAVRIHRDDDSLSARRTWECELSTGHTNIPCGGTHIQDITELSDITTSLTTRDIDGGLELNMETVTTAT</sequence>
<dbReference type="GO" id="GO:0000166">
    <property type="term" value="F:nucleotide binding"/>
    <property type="evidence" value="ECO:0007669"/>
    <property type="project" value="InterPro"/>
</dbReference>
<protein>
    <submittedName>
        <fullName evidence="3">Alanyl-tRNA synthetase</fullName>
    </submittedName>
</protein>
<name>A0A1I1L2V2_9ACTN</name>
<dbReference type="GO" id="GO:0002161">
    <property type="term" value="F:aminoacyl-tRNA deacylase activity"/>
    <property type="evidence" value="ECO:0007669"/>
    <property type="project" value="UniProtKB-ARBA"/>
</dbReference>
<evidence type="ECO:0000313" key="4">
    <source>
        <dbReference type="Proteomes" id="UP000198832"/>
    </source>
</evidence>
<dbReference type="GO" id="GO:0046872">
    <property type="term" value="F:metal ion binding"/>
    <property type="evidence" value="ECO:0007669"/>
    <property type="project" value="UniProtKB-KW"/>
</dbReference>
<evidence type="ECO:0000256" key="2">
    <source>
        <dbReference type="ARBA" id="ARBA00022833"/>
    </source>
</evidence>
<keyword evidence="4" id="KW-1185">Reference proteome</keyword>
<dbReference type="RefSeq" id="WP_091124307.1">
    <property type="nucleotide sequence ID" value="NZ_FOLB01000009.1"/>
</dbReference>
<organism evidence="3 4">
    <name type="scientific">Nocardioides terrae</name>
    <dbReference type="NCBI Taxonomy" id="574651"/>
    <lineage>
        <taxon>Bacteria</taxon>
        <taxon>Bacillati</taxon>
        <taxon>Actinomycetota</taxon>
        <taxon>Actinomycetes</taxon>
        <taxon>Propionibacteriales</taxon>
        <taxon>Nocardioidaceae</taxon>
        <taxon>Nocardioides</taxon>
    </lineage>
</organism>
<dbReference type="Gene3D" id="2.40.30.130">
    <property type="match status" value="1"/>
</dbReference>